<evidence type="ECO:0000256" key="4">
    <source>
        <dbReference type="ARBA" id="ARBA00023136"/>
    </source>
</evidence>
<evidence type="ECO:0000256" key="3">
    <source>
        <dbReference type="ARBA" id="ARBA00022989"/>
    </source>
</evidence>
<evidence type="ECO:0000313" key="8">
    <source>
        <dbReference type="Proteomes" id="UP000800039"/>
    </source>
</evidence>
<dbReference type="InterPro" id="IPR052786">
    <property type="entry name" value="Spore_wall_assembly"/>
</dbReference>
<dbReference type="InterPro" id="IPR059112">
    <property type="entry name" value="CysZ/EI24"/>
</dbReference>
<organism evidence="7 8">
    <name type="scientific">Cucurbitaria berberidis CBS 394.84</name>
    <dbReference type="NCBI Taxonomy" id="1168544"/>
    <lineage>
        <taxon>Eukaryota</taxon>
        <taxon>Fungi</taxon>
        <taxon>Dikarya</taxon>
        <taxon>Ascomycota</taxon>
        <taxon>Pezizomycotina</taxon>
        <taxon>Dothideomycetes</taxon>
        <taxon>Pleosporomycetidae</taxon>
        <taxon>Pleosporales</taxon>
        <taxon>Pleosporineae</taxon>
        <taxon>Cucurbitariaceae</taxon>
        <taxon>Cucurbitaria</taxon>
    </lineage>
</organism>
<evidence type="ECO:0008006" key="9">
    <source>
        <dbReference type="Google" id="ProtNLM"/>
    </source>
</evidence>
<dbReference type="EMBL" id="ML976618">
    <property type="protein sequence ID" value="KAF1841355.1"/>
    <property type="molecule type" value="Genomic_DNA"/>
</dbReference>
<dbReference type="Proteomes" id="UP000800039">
    <property type="component" value="Unassembled WGS sequence"/>
</dbReference>
<feature type="compositionally biased region" description="Polar residues" evidence="5">
    <location>
        <begin position="269"/>
        <end position="285"/>
    </location>
</feature>
<keyword evidence="3 6" id="KW-1133">Transmembrane helix</keyword>
<evidence type="ECO:0000256" key="6">
    <source>
        <dbReference type="SAM" id="Phobius"/>
    </source>
</evidence>
<comment type="caution">
    <text evidence="7">The sequence shown here is derived from an EMBL/GenBank/DDBJ whole genome shotgun (WGS) entry which is preliminary data.</text>
</comment>
<keyword evidence="2 6" id="KW-0812">Transmembrane</keyword>
<dbReference type="GeneID" id="63844168"/>
<dbReference type="GO" id="GO:0005628">
    <property type="term" value="C:prospore membrane"/>
    <property type="evidence" value="ECO:0007669"/>
    <property type="project" value="TreeGrafter"/>
</dbReference>
<feature type="transmembrane region" description="Helical" evidence="6">
    <location>
        <begin position="175"/>
        <end position="195"/>
    </location>
</feature>
<sequence length="291" mass="32319">MSQARIQVPDRVKEVAREDFEHAKELASEALRSAAYLYPFKGIMYFFTHRSLWKPLAAKIVPTISLGLGVTVLMFAVTYVPQVALLTLVNDPLAIFTTVLLVLSEASTIFNVLSKNFLIDDALIDTFDGTLLSRNMTSLVATEREVKRGSDPVGKLGKLVAKPFAKFTPKAIIRYFMYLPLNLIPVVGTVLFVILQGRKFGPTAHARYFQLKQMKKQEKEHFIEQRKAAYASFGIPAVLLELVPIAGIFFSFTNTVGAALWAADMEQTNNSGESTTAPNLRNQAQLAKKSE</sequence>
<dbReference type="AlphaFoldDB" id="A0A9P4L4D2"/>
<name>A0A9P4L4D2_9PLEO</name>
<keyword evidence="8" id="KW-1185">Reference proteome</keyword>
<dbReference type="PANTHER" id="PTHR34292:SF2">
    <property type="entry name" value="OUTER SPORE WALL PROTEIN LDS1"/>
    <property type="match status" value="1"/>
</dbReference>
<dbReference type="PANTHER" id="PTHR34292">
    <property type="entry name" value="OUTER SPORE WALL PROTEIN LDS1"/>
    <property type="match status" value="1"/>
</dbReference>
<proteinExistence type="predicted"/>
<dbReference type="Pfam" id="PF07264">
    <property type="entry name" value="EI24"/>
    <property type="match status" value="1"/>
</dbReference>
<evidence type="ECO:0000256" key="2">
    <source>
        <dbReference type="ARBA" id="ARBA00022692"/>
    </source>
</evidence>
<feature type="transmembrane region" description="Helical" evidence="6">
    <location>
        <begin position="93"/>
        <end position="113"/>
    </location>
</feature>
<evidence type="ECO:0000256" key="5">
    <source>
        <dbReference type="SAM" id="MobiDB-lite"/>
    </source>
</evidence>
<gene>
    <name evidence="7" type="ORF">K460DRAFT_165735</name>
</gene>
<accession>A0A9P4L4D2</accession>
<comment type="subcellular location">
    <subcellularLocation>
        <location evidence="1">Membrane</location>
        <topology evidence="1">Multi-pass membrane protein</topology>
    </subcellularLocation>
</comment>
<feature type="transmembrane region" description="Helical" evidence="6">
    <location>
        <begin position="60"/>
        <end position="81"/>
    </location>
</feature>
<feature type="region of interest" description="Disordered" evidence="5">
    <location>
        <begin position="269"/>
        <end position="291"/>
    </location>
</feature>
<dbReference type="GO" id="GO:0005811">
    <property type="term" value="C:lipid droplet"/>
    <property type="evidence" value="ECO:0007669"/>
    <property type="project" value="TreeGrafter"/>
</dbReference>
<reference evidence="7" key="1">
    <citation type="submission" date="2020-01" db="EMBL/GenBank/DDBJ databases">
        <authorList>
            <consortium name="DOE Joint Genome Institute"/>
            <person name="Haridas S."/>
            <person name="Albert R."/>
            <person name="Binder M."/>
            <person name="Bloem J."/>
            <person name="Labutti K."/>
            <person name="Salamov A."/>
            <person name="Andreopoulos B."/>
            <person name="Baker S.E."/>
            <person name="Barry K."/>
            <person name="Bills G."/>
            <person name="Bluhm B.H."/>
            <person name="Cannon C."/>
            <person name="Castanera R."/>
            <person name="Culley D.E."/>
            <person name="Daum C."/>
            <person name="Ezra D."/>
            <person name="Gonzalez J.B."/>
            <person name="Henrissat B."/>
            <person name="Kuo A."/>
            <person name="Liang C."/>
            <person name="Lipzen A."/>
            <person name="Lutzoni F."/>
            <person name="Magnuson J."/>
            <person name="Mondo S."/>
            <person name="Nolan M."/>
            <person name="Ohm R."/>
            <person name="Pangilinan J."/>
            <person name="Park H.-J."/>
            <person name="Ramirez L."/>
            <person name="Alfaro M."/>
            <person name="Sun H."/>
            <person name="Tritt A."/>
            <person name="Yoshinaga Y."/>
            <person name="Zwiers L.-H."/>
            <person name="Turgeon B.G."/>
            <person name="Goodwin S.B."/>
            <person name="Spatafora J.W."/>
            <person name="Crous P.W."/>
            <person name="Grigoriev I.V."/>
        </authorList>
    </citation>
    <scope>NUCLEOTIDE SEQUENCE</scope>
    <source>
        <strain evidence="7">CBS 394.84</strain>
    </source>
</reference>
<evidence type="ECO:0000313" key="7">
    <source>
        <dbReference type="EMBL" id="KAF1841355.1"/>
    </source>
</evidence>
<evidence type="ECO:0000256" key="1">
    <source>
        <dbReference type="ARBA" id="ARBA00004141"/>
    </source>
</evidence>
<dbReference type="OrthoDB" id="10012223at2759"/>
<keyword evidence="4 6" id="KW-0472">Membrane</keyword>
<dbReference type="GO" id="GO:0005619">
    <property type="term" value="C:ascospore wall"/>
    <property type="evidence" value="ECO:0007669"/>
    <property type="project" value="TreeGrafter"/>
</dbReference>
<protein>
    <recommendedName>
        <fullName evidence="9">Outer spore wall protein RRT8</fullName>
    </recommendedName>
</protein>
<dbReference type="RefSeq" id="XP_040783918.1">
    <property type="nucleotide sequence ID" value="XM_040926916.1"/>
</dbReference>